<feature type="domain" description="Fimbrial-type adhesion" evidence="3">
    <location>
        <begin position="30"/>
        <end position="160"/>
    </location>
</feature>
<dbReference type="EMBL" id="LPBJ01000095">
    <property type="protein sequence ID" value="KVP89366.1"/>
    <property type="molecule type" value="Genomic_DNA"/>
</dbReference>
<feature type="domain" description="Fimbrial-type adhesion" evidence="3">
    <location>
        <begin position="194"/>
        <end position="331"/>
    </location>
</feature>
<dbReference type="PANTHER" id="PTHR33420:SF3">
    <property type="entry name" value="FIMBRIAL SUBUNIT ELFA"/>
    <property type="match status" value="1"/>
</dbReference>
<evidence type="ECO:0000313" key="5">
    <source>
        <dbReference type="Proteomes" id="UP000056453"/>
    </source>
</evidence>
<sequence length="333" mass="34743">MMQVFAKPAATRQSGLPWTHRAIAALLLALTATLAHATCTVHPNDFTPLSFGALTADASVPAGQTIATQSRTIHVTCTKPTSGATVQDTLTFQSGYGMVPLLGSNLWATTQPGVGVRMTLNGNVISRQDHDSVSQAADGSRQPYALKVELVKIGPVRPTASFTPTIVRLLAASAGGMPYQIGLLGVVATMFNGVACTIANDSLDQNVALGKLTAADFHGAGSMAGTKPVSLNLRCDSYGDPIPTPLSIRFDGTSVPSQPDLLSVSGSPAATGLGIQLHWSDTGKPVPLHEWIPRGTTASGRQTMNLEAGYYQYAPQITPGGADGMLTFTIEMR</sequence>
<dbReference type="InterPro" id="IPR008966">
    <property type="entry name" value="Adhesion_dom_sf"/>
</dbReference>
<evidence type="ECO:0000256" key="2">
    <source>
        <dbReference type="SAM" id="SignalP"/>
    </source>
</evidence>
<dbReference type="Gene3D" id="2.60.40.3310">
    <property type="match status" value="1"/>
</dbReference>
<dbReference type="AlphaFoldDB" id="A0AAW3MR64"/>
<gene>
    <name evidence="4" type="ORF">WJ96_20460</name>
</gene>
<comment type="caution">
    <text evidence="4">The sequence shown here is derived from an EMBL/GenBank/DDBJ whole genome shotgun (WGS) entry which is preliminary data.</text>
</comment>
<evidence type="ECO:0000256" key="1">
    <source>
        <dbReference type="ARBA" id="ARBA00022729"/>
    </source>
</evidence>
<evidence type="ECO:0000313" key="4">
    <source>
        <dbReference type="EMBL" id="KVP89366.1"/>
    </source>
</evidence>
<dbReference type="Gene3D" id="2.60.40.1090">
    <property type="entry name" value="Fimbrial-type adhesion domain"/>
    <property type="match status" value="1"/>
</dbReference>
<proteinExistence type="predicted"/>
<dbReference type="SUPFAM" id="SSF49401">
    <property type="entry name" value="Bacterial adhesins"/>
    <property type="match status" value="2"/>
</dbReference>
<feature type="signal peptide" evidence="2">
    <location>
        <begin position="1"/>
        <end position="37"/>
    </location>
</feature>
<keyword evidence="1 2" id="KW-0732">Signal</keyword>
<dbReference type="Pfam" id="PF00419">
    <property type="entry name" value="Fimbrial"/>
    <property type="match status" value="2"/>
</dbReference>
<dbReference type="PANTHER" id="PTHR33420">
    <property type="entry name" value="FIMBRIAL SUBUNIT ELFA-RELATED"/>
    <property type="match status" value="1"/>
</dbReference>
<dbReference type="RefSeq" id="WP_059955398.1">
    <property type="nucleotide sequence ID" value="NZ_LPAB01000030.1"/>
</dbReference>
<dbReference type="GO" id="GO:0009289">
    <property type="term" value="C:pilus"/>
    <property type="evidence" value="ECO:0007669"/>
    <property type="project" value="InterPro"/>
</dbReference>
<dbReference type="GO" id="GO:0043709">
    <property type="term" value="P:cell adhesion involved in single-species biofilm formation"/>
    <property type="evidence" value="ECO:0007669"/>
    <property type="project" value="TreeGrafter"/>
</dbReference>
<dbReference type="InterPro" id="IPR036937">
    <property type="entry name" value="Adhesion_dom_fimbrial_sf"/>
</dbReference>
<keyword evidence="5" id="KW-1185">Reference proteome</keyword>
<feature type="chain" id="PRO_5043901665" description="Fimbrial-type adhesion domain-containing protein" evidence="2">
    <location>
        <begin position="38"/>
        <end position="333"/>
    </location>
</feature>
<dbReference type="InterPro" id="IPR050263">
    <property type="entry name" value="Bact_Fimbrial_Adh_Pro"/>
</dbReference>
<reference evidence="4 5" key="1">
    <citation type="submission" date="2015-11" db="EMBL/GenBank/DDBJ databases">
        <title>Expanding the genomic diversity of Burkholderia species for the development of highly accurate diagnostics.</title>
        <authorList>
            <person name="Sahl J."/>
            <person name="Keim P."/>
            <person name="Wagner D."/>
        </authorList>
    </citation>
    <scope>NUCLEOTIDE SEQUENCE [LARGE SCALE GENOMIC DNA]</scope>
    <source>
        <strain evidence="4 5">MSMB1808WGS</strain>
    </source>
</reference>
<evidence type="ECO:0000259" key="3">
    <source>
        <dbReference type="Pfam" id="PF00419"/>
    </source>
</evidence>
<protein>
    <recommendedName>
        <fullName evidence="3">Fimbrial-type adhesion domain-containing protein</fullName>
    </recommendedName>
</protein>
<dbReference type="InterPro" id="IPR000259">
    <property type="entry name" value="Adhesion_dom_fimbrial"/>
</dbReference>
<dbReference type="Proteomes" id="UP000056453">
    <property type="component" value="Unassembled WGS sequence"/>
</dbReference>
<accession>A0AAW3MR64</accession>
<organism evidence="4 5">
    <name type="scientific">Burkholderia ubonensis</name>
    <dbReference type="NCBI Taxonomy" id="101571"/>
    <lineage>
        <taxon>Bacteria</taxon>
        <taxon>Pseudomonadati</taxon>
        <taxon>Pseudomonadota</taxon>
        <taxon>Betaproteobacteria</taxon>
        <taxon>Burkholderiales</taxon>
        <taxon>Burkholderiaceae</taxon>
        <taxon>Burkholderia</taxon>
        <taxon>Burkholderia cepacia complex</taxon>
    </lineage>
</organism>
<name>A0AAW3MR64_9BURK</name>